<dbReference type="PANTHER" id="PTHR24078:SF577">
    <property type="entry name" value="OS05G0562300 PROTEIN"/>
    <property type="match status" value="1"/>
</dbReference>
<dbReference type="Pfam" id="PF01556">
    <property type="entry name" value="DnaJ_C"/>
    <property type="match status" value="1"/>
</dbReference>
<dbReference type="SUPFAM" id="SSF49493">
    <property type="entry name" value="HSP40/DnaJ peptide-binding domain"/>
    <property type="match status" value="2"/>
</dbReference>
<protein>
    <recommendedName>
        <fullName evidence="2">Chaperone DnaJ C-terminal domain-containing protein</fullName>
    </recommendedName>
</protein>
<gene>
    <name evidence="3" type="ORF">CFC21_013769</name>
</gene>
<sequence length="116" mass="12754">EDIVTIEVKPGWKKGTRITFPERGNERPNTVPADVVFVVDEKPHLVFARDSDDLVATCRAPLAGRAMHLTALDGRGLTVPVSRSAVRPGCEVVVRGEGMPVPRKPSRRGDVRVRFD</sequence>
<evidence type="ECO:0000313" key="3">
    <source>
        <dbReference type="EMBL" id="KAF6997560.1"/>
    </source>
</evidence>
<feature type="non-terminal residue" evidence="3">
    <location>
        <position position="116"/>
    </location>
</feature>
<feature type="non-terminal residue" evidence="3">
    <location>
        <position position="1"/>
    </location>
</feature>
<comment type="caution">
    <text evidence="3">The sequence shown here is derived from an EMBL/GenBank/DDBJ whole genome shotgun (WGS) entry which is preliminary data.</text>
</comment>
<dbReference type="OrthoDB" id="550424at2759"/>
<dbReference type="InterPro" id="IPR002939">
    <property type="entry name" value="DnaJ_C"/>
</dbReference>
<name>A0A9R1IYD7_WHEAT</name>
<dbReference type="GO" id="GO:0051082">
    <property type="term" value="F:unfolded protein binding"/>
    <property type="evidence" value="ECO:0007669"/>
    <property type="project" value="InterPro"/>
</dbReference>
<dbReference type="AlphaFoldDB" id="A0A9R1IYD7"/>
<accession>A0A9R1IYD7</accession>
<organism evidence="3">
    <name type="scientific">Triticum aestivum</name>
    <name type="common">Wheat</name>
    <dbReference type="NCBI Taxonomy" id="4565"/>
    <lineage>
        <taxon>Eukaryota</taxon>
        <taxon>Viridiplantae</taxon>
        <taxon>Streptophyta</taxon>
        <taxon>Embryophyta</taxon>
        <taxon>Tracheophyta</taxon>
        <taxon>Spermatophyta</taxon>
        <taxon>Magnoliopsida</taxon>
        <taxon>Liliopsida</taxon>
        <taxon>Poales</taxon>
        <taxon>Poaceae</taxon>
        <taxon>BOP clade</taxon>
        <taxon>Pooideae</taxon>
        <taxon>Triticodae</taxon>
        <taxon>Triticeae</taxon>
        <taxon>Triticinae</taxon>
        <taxon>Triticum</taxon>
    </lineage>
</organism>
<dbReference type="InterPro" id="IPR051339">
    <property type="entry name" value="DnaJ_subfamily_B"/>
</dbReference>
<dbReference type="PANTHER" id="PTHR24078">
    <property type="entry name" value="DNAJ HOMOLOG SUBFAMILY C MEMBER"/>
    <property type="match status" value="1"/>
</dbReference>
<dbReference type="EMBL" id="CM022213">
    <property type="protein sequence ID" value="KAF6997560.1"/>
    <property type="molecule type" value="Genomic_DNA"/>
</dbReference>
<reference evidence="3" key="1">
    <citation type="journal article" date="2017" name="Gigascience">
        <title>The first near-complete assembly of the hexaploid bread wheat genome, Triticum aestivum.</title>
        <authorList>
            <person name="Zimin A.V."/>
            <person name="Puiu D."/>
            <person name="Hall R."/>
            <person name="Kingan S."/>
            <person name="Clavijo B.J."/>
            <person name="Salzberg S.L."/>
        </authorList>
    </citation>
    <scope>NUCLEOTIDE SEQUENCE</scope>
    <source>
        <tissue evidence="3">Leaf</tissue>
    </source>
</reference>
<evidence type="ECO:0000259" key="2">
    <source>
        <dbReference type="Pfam" id="PF01556"/>
    </source>
</evidence>
<reference evidence="3" key="2">
    <citation type="submission" date="2020-03" db="EMBL/GenBank/DDBJ databases">
        <title>The second near-complete assembly of the hexaploid bread wheat (Triticum aestivum) genome.</title>
        <authorList>
            <person name="Zimin A.V."/>
            <person name="Puiu D."/>
            <person name="Shumante A."/>
            <person name="Alonge M."/>
            <person name="Salzberg S.L."/>
        </authorList>
    </citation>
    <scope>NUCLEOTIDE SEQUENCE</scope>
    <source>
        <tissue evidence="3">Leaf</tissue>
    </source>
</reference>
<dbReference type="GO" id="GO:0006457">
    <property type="term" value="P:protein folding"/>
    <property type="evidence" value="ECO:0007669"/>
    <property type="project" value="InterPro"/>
</dbReference>
<keyword evidence="1" id="KW-0143">Chaperone</keyword>
<evidence type="ECO:0000256" key="1">
    <source>
        <dbReference type="ARBA" id="ARBA00023186"/>
    </source>
</evidence>
<dbReference type="InterPro" id="IPR008971">
    <property type="entry name" value="HSP40/DnaJ_pept-bd"/>
</dbReference>
<proteinExistence type="predicted"/>
<dbReference type="Gene3D" id="2.60.260.20">
    <property type="entry name" value="Urease metallochaperone UreE, N-terminal domain"/>
    <property type="match status" value="2"/>
</dbReference>
<feature type="domain" description="Chaperone DnaJ C-terminal" evidence="2">
    <location>
        <begin position="3"/>
        <end position="115"/>
    </location>
</feature>
<dbReference type="Proteomes" id="UP000815260">
    <property type="component" value="Chromosome 1D"/>
</dbReference>